<organism evidence="6 7">
    <name type="scientific">Pseudomonas libanensis</name>
    <dbReference type="NCBI Taxonomy" id="75588"/>
    <lineage>
        <taxon>Bacteria</taxon>
        <taxon>Pseudomonadati</taxon>
        <taxon>Pseudomonadota</taxon>
        <taxon>Gammaproteobacteria</taxon>
        <taxon>Pseudomonadales</taxon>
        <taxon>Pseudomonadaceae</taxon>
        <taxon>Pseudomonas</taxon>
    </lineage>
</organism>
<dbReference type="EMBL" id="LHOY01000031">
    <property type="protein sequence ID" value="KPG73378.1"/>
    <property type="molecule type" value="Genomic_DNA"/>
</dbReference>
<comment type="subcellular location">
    <subcellularLocation>
        <location evidence="1">Secreted</location>
    </subcellularLocation>
</comment>
<gene>
    <name evidence="6" type="ORF">AEQ48_16945</name>
</gene>
<sequence>MSDDTLKLQVNTPTLPKGGAAIQGTGKGWGDIGSSGTASFEIPLPISPARGYAPAMSLTYHSGAGNGPFGLGWGLPLGAVSRRTSHGVPDYTMHDVLVGPDAQIWLPERDANGVISSSRLASFNGLPLSIAYTVTRHFPRVETRFDRIEHWQSATDTAGFWLIHSADGSQHFYGKTPLARIADPDHAHHVAQWLLQESLNAHGEHIYYHYTKETDNTRYPRDCRARHYLESVCYGNFTAREHEQLYLWQTDDKPDVGWHFQLLFDYGERALELDRRPTYQKIRDWPERPDPCSDFAFGFELRTLRRCSQILMFHHFPKEARMGAEPVLAKRLLLEYHAPSHVSLLSGVHEQAFDSAGNSVSRPPLECFYQSSHLKVDPGRYQAFNALPKLHDGDRYQLVDLYGDGLPGMLYRADNSWYYREPLRPQHPQTSDEVSYGAARELTRVPVADSTRPIHQALADVDGDGRLDWLVAGTGLNGFFSQDEQHNWSVYTPFDAFPSEFFHPQGMLADLMGAGRHDFAMIGPRSVRLYENRRTSGFAPATEVPYTPDDGLPIISSSPNELMAFSDVLATGQQHLVRIRHNEVKCWPNLGRGRFARGFVLATLPFRYQTFNAAHVLLVDLNGGGAADLLYLSATHLSIFLNKGGNGFEAQAINVPWPEGVQYDNHCQVSVIDVLGLGCPSLILTAAHQTPGHWRYDFFSQKPWLLTRTYNNMGAQASIKYRSSAQEWLDEKRELHAKGQPAISQLPFALLLVSQQTQRDEITGNQLTQQWRYRQAYYDRTDREFGGFGLVLQTDTESSKDTQHTQGFSAPVRTKTWFHTGQSIDMPTLGHSTHDPQAKAMGPTLVSRYKATSGAQPLDHHDDLISDPAPPLAREVARALSGSVLRVEVAAAEPAHDTLPYCVKQQRYLIRELAPNNAHTPYARLLPLALESISYQYEGVEDDPVCQHQINLRWDAYGCLVHGVTLHSARRTSAYGSPPAVLVDEYHKRWWRDTHDSAQQFYYLSETLAQHIHLDDAQNWRLALPYRQRNNALVLRKAPAAGGLELGRITYEKFIDNHDGPLAAGAKRELNSLSVQRYRQAGGLGKTLEPGVANAQALTDYLETAELDDKGLNVYKHIPAMPDQPAVDLVKKLSDSGYHSMELFFLFDGEVPPEENRLWSIRRHFPRYGKATQFYRLRALRTTKAHGETTLNYDPYTLQTVRVKTPDGCVTKAEYDYRLLLPTKIVDPNGNIQEALYDGFGQMLVNTFRGHEHNLTVGFAALESYRPLKDVTPAFAIENAQSVLQSMASLHCYAPFSWMGAVDLAMVKPEWVAKAYLLPSGHIRAGARARLSARARQGSGRQGLSDSDKQLQALIDKASRTPVHGLMLQADRYPDDAAQQIRMTLTCWDGFGRTLQTKQKTEPGLANALDDQGNLLVDNIPDTVPGTFKKQLRQVHADPRWRVSERVEYNNKGLVIRIYRPYFADKHAYVNDHSMRELGHSDRQFYDPLGRPTKTLTAAGFMRRTTYWAWYTVNEDENDTYEELQATPPKH</sequence>
<evidence type="ECO:0000256" key="3">
    <source>
        <dbReference type="ARBA" id="ARBA00023026"/>
    </source>
</evidence>
<reference evidence="6 7" key="1">
    <citation type="submission" date="2015-07" db="EMBL/GenBank/DDBJ databases">
        <title>Whole genome sequencing of endophytes isolated from poison ivy (Toxicodendron radicans).</title>
        <authorList>
            <person name="Tran P.N."/>
            <person name="Lee Y.P."/>
            <person name="Gan H.M."/>
            <person name="Savka M.A."/>
        </authorList>
    </citation>
    <scope>NUCLEOTIDE SEQUENCE [LARGE SCALE GENOMIC DNA]</scope>
    <source>
        <strain evidence="6 7">RIT-PI-g</strain>
    </source>
</reference>
<feature type="domain" description="Insecticide toxin TcdB middle/C-terminal" evidence="4">
    <location>
        <begin position="876"/>
        <end position="1023"/>
    </location>
</feature>
<dbReference type="Proteomes" id="UP000037820">
    <property type="component" value="Unassembled WGS sequence"/>
</dbReference>
<keyword evidence="2" id="KW-0964">Secreted</keyword>
<dbReference type="RefSeq" id="WP_059397736.1">
    <property type="nucleotide sequence ID" value="NZ_LHOY01000031.1"/>
</dbReference>
<evidence type="ECO:0000259" key="5">
    <source>
        <dbReference type="Pfam" id="PF12256"/>
    </source>
</evidence>
<protein>
    <submittedName>
        <fullName evidence="6">Toxin</fullName>
    </submittedName>
</protein>
<accession>A0ABR5M4G5</accession>
<dbReference type="InterPro" id="IPR022045">
    <property type="entry name" value="TcdB_toxin_mid/N"/>
</dbReference>
<keyword evidence="7" id="KW-1185">Reference proteome</keyword>
<evidence type="ECO:0000259" key="4">
    <source>
        <dbReference type="Pfam" id="PF12255"/>
    </source>
</evidence>
<feature type="domain" description="Insecticide toxin TcdB middle/N-terminal" evidence="5">
    <location>
        <begin position="653"/>
        <end position="821"/>
    </location>
</feature>
<dbReference type="InterPro" id="IPR022044">
    <property type="entry name" value="TcdB_toxin_mid/C"/>
</dbReference>
<evidence type="ECO:0000313" key="7">
    <source>
        <dbReference type="Proteomes" id="UP000037820"/>
    </source>
</evidence>
<evidence type="ECO:0000256" key="1">
    <source>
        <dbReference type="ARBA" id="ARBA00004613"/>
    </source>
</evidence>
<dbReference type="Pfam" id="PF12256">
    <property type="entry name" value="TcdB_toxin_midN"/>
    <property type="match status" value="1"/>
</dbReference>
<keyword evidence="3" id="KW-0843">Virulence</keyword>
<comment type="caution">
    <text evidence="6">The sequence shown here is derived from an EMBL/GenBank/DDBJ whole genome shotgun (WGS) entry which is preliminary data.</text>
</comment>
<dbReference type="InterPro" id="IPR028994">
    <property type="entry name" value="Integrin_alpha_N"/>
</dbReference>
<dbReference type="PRINTS" id="PR01341">
    <property type="entry name" value="SALSPVBPROT"/>
</dbReference>
<dbReference type="InterPro" id="IPR003284">
    <property type="entry name" value="Sal_SpvB"/>
</dbReference>
<dbReference type="SUPFAM" id="SSF69318">
    <property type="entry name" value="Integrin alpha N-terminal domain"/>
    <property type="match status" value="1"/>
</dbReference>
<dbReference type="Pfam" id="PF03534">
    <property type="entry name" value="SpvB"/>
    <property type="match status" value="1"/>
</dbReference>
<evidence type="ECO:0000256" key="2">
    <source>
        <dbReference type="ARBA" id="ARBA00022525"/>
    </source>
</evidence>
<name>A0ABR5M4G5_9PSED</name>
<dbReference type="Pfam" id="PF12255">
    <property type="entry name" value="TcdB_toxin_midC"/>
    <property type="match status" value="1"/>
</dbReference>
<evidence type="ECO:0000313" key="6">
    <source>
        <dbReference type="EMBL" id="KPG73378.1"/>
    </source>
</evidence>
<proteinExistence type="predicted"/>